<dbReference type="Pfam" id="PF13715">
    <property type="entry name" value="CarbopepD_reg_2"/>
    <property type="match status" value="1"/>
</dbReference>
<dbReference type="SUPFAM" id="SSF49464">
    <property type="entry name" value="Carboxypeptidase regulatory domain-like"/>
    <property type="match status" value="1"/>
</dbReference>
<proteinExistence type="predicted"/>
<dbReference type="EMBL" id="CP120682">
    <property type="protein sequence ID" value="WKN34122.1"/>
    <property type="molecule type" value="Genomic_DNA"/>
</dbReference>
<accession>A0AA49JIB0</accession>
<reference evidence="1" key="2">
    <citation type="journal article" date="2024" name="Antonie Van Leeuwenhoek">
        <title>Roseihalotalea indica gen. nov., sp. nov., a halophilic Bacteroidetes from mesopelagic Southwest Indian Ocean with higher carbohydrate metabolic potential.</title>
        <authorList>
            <person name="Chen B."/>
            <person name="Zhang M."/>
            <person name="Lin D."/>
            <person name="Ye J."/>
            <person name="Tang K."/>
        </authorList>
    </citation>
    <scope>NUCLEOTIDE SEQUENCE</scope>
    <source>
        <strain evidence="1">TK19036</strain>
    </source>
</reference>
<keyword evidence="1" id="KW-0121">Carboxypeptidase</keyword>
<reference evidence="1" key="1">
    <citation type="journal article" date="2023" name="Comput. Struct. Biotechnol. J.">
        <title>Discovery of a novel marine Bacteroidetes with a rich repertoire of carbohydrate-active enzymes.</title>
        <authorList>
            <person name="Chen B."/>
            <person name="Liu G."/>
            <person name="Chen Q."/>
            <person name="Wang H."/>
            <person name="Liu L."/>
            <person name="Tang K."/>
        </authorList>
    </citation>
    <scope>NUCLEOTIDE SEQUENCE</scope>
    <source>
        <strain evidence="1">TK19036</strain>
    </source>
</reference>
<keyword evidence="1" id="KW-0645">Protease</keyword>
<dbReference type="InterPro" id="IPR008969">
    <property type="entry name" value="CarboxyPept-like_regulatory"/>
</dbReference>
<gene>
    <name evidence="1" type="ORF">K4G66_17225</name>
</gene>
<evidence type="ECO:0000313" key="1">
    <source>
        <dbReference type="EMBL" id="WKN34122.1"/>
    </source>
</evidence>
<sequence length="304" mass="34758">MRLTLTFIIFLITTIAKGQISISGQVILKGEDSTVPGATIREKGTSNGILTDLEGRFILTVKKLPITLEIFSIGAVPKEVLVEEQKELLINLKLDCNRHTFDHQLLGFYLASGVINNPFGGEFHLSFPAFWRMSTLKGKIGYQTNFDYNENIYGQVAFDHILFTCDYDLDVKINYQKVSVRKDIDFEIQSAEAHFNLDKNYSKIRYARFIVGLSKISYASNEDNSFARDTAPIIGLGAILGEWWRLMVVGKVILYDNLPKYDIELSRDFRRIDTFIRYQKLESFNEISVGLGTHIGYRLKKRNN</sequence>
<name>A0AA49JIB0_9BACT</name>
<dbReference type="GO" id="GO:0004180">
    <property type="term" value="F:carboxypeptidase activity"/>
    <property type="evidence" value="ECO:0007669"/>
    <property type="project" value="UniProtKB-KW"/>
</dbReference>
<protein>
    <submittedName>
        <fullName evidence="1">Carboxypeptidase-like regulatory domain-containing protein</fullName>
    </submittedName>
</protein>
<organism evidence="1">
    <name type="scientific">Roseihalotalea indica</name>
    <dbReference type="NCBI Taxonomy" id="2867963"/>
    <lineage>
        <taxon>Bacteria</taxon>
        <taxon>Pseudomonadati</taxon>
        <taxon>Bacteroidota</taxon>
        <taxon>Cytophagia</taxon>
        <taxon>Cytophagales</taxon>
        <taxon>Catalimonadaceae</taxon>
        <taxon>Roseihalotalea</taxon>
    </lineage>
</organism>
<keyword evidence="1" id="KW-0378">Hydrolase</keyword>
<dbReference type="AlphaFoldDB" id="A0AA49JIB0"/>